<feature type="transmembrane region" description="Helical" evidence="8">
    <location>
        <begin position="158"/>
        <end position="178"/>
    </location>
</feature>
<dbReference type="SUPFAM" id="SSF103473">
    <property type="entry name" value="MFS general substrate transporter"/>
    <property type="match status" value="1"/>
</dbReference>
<evidence type="ECO:0008006" key="11">
    <source>
        <dbReference type="Google" id="ProtNLM"/>
    </source>
</evidence>
<evidence type="ECO:0000256" key="6">
    <source>
        <dbReference type="ARBA" id="ARBA00023065"/>
    </source>
</evidence>
<accession>A7TRL8</accession>
<evidence type="ECO:0000256" key="8">
    <source>
        <dbReference type="SAM" id="Phobius"/>
    </source>
</evidence>
<organism evidence="10">
    <name type="scientific">Vanderwaltozyma polyspora (strain ATCC 22028 / DSM 70294 / BCRC 21397 / CBS 2163 / NBRC 10782 / NRRL Y-8283 / UCD 57-17)</name>
    <name type="common">Kluyveromyces polysporus</name>
    <dbReference type="NCBI Taxonomy" id="436907"/>
    <lineage>
        <taxon>Eukaryota</taxon>
        <taxon>Fungi</taxon>
        <taxon>Dikarya</taxon>
        <taxon>Ascomycota</taxon>
        <taxon>Saccharomycotina</taxon>
        <taxon>Saccharomycetes</taxon>
        <taxon>Saccharomycetales</taxon>
        <taxon>Saccharomycetaceae</taxon>
        <taxon>Vanderwaltozyma</taxon>
    </lineage>
</organism>
<feature type="transmembrane region" description="Helical" evidence="8">
    <location>
        <begin position="278"/>
        <end position="298"/>
    </location>
</feature>
<feature type="transmembrane region" description="Helical" evidence="8">
    <location>
        <begin position="348"/>
        <end position="365"/>
    </location>
</feature>
<evidence type="ECO:0000313" key="9">
    <source>
        <dbReference type="EMBL" id="EDO15091.1"/>
    </source>
</evidence>
<dbReference type="Proteomes" id="UP000000267">
    <property type="component" value="Unassembled WGS sequence"/>
</dbReference>
<dbReference type="PANTHER" id="PTHR23501">
    <property type="entry name" value="MAJOR FACILITATOR SUPERFAMILY"/>
    <property type="match status" value="1"/>
</dbReference>
<dbReference type="GO" id="GO:0015343">
    <property type="term" value="F:siderophore-iron transmembrane transporter activity"/>
    <property type="evidence" value="ECO:0007669"/>
    <property type="project" value="TreeGrafter"/>
</dbReference>
<feature type="transmembrane region" description="Helical" evidence="8">
    <location>
        <begin position="126"/>
        <end position="146"/>
    </location>
</feature>
<keyword evidence="4 8" id="KW-0812">Transmembrane</keyword>
<keyword evidence="3" id="KW-0813">Transport</keyword>
<evidence type="ECO:0000256" key="3">
    <source>
        <dbReference type="ARBA" id="ARBA00022448"/>
    </source>
</evidence>
<feature type="transmembrane region" description="Helical" evidence="8">
    <location>
        <begin position="477"/>
        <end position="501"/>
    </location>
</feature>
<dbReference type="GeneID" id="5543139"/>
<dbReference type="OMA" id="VPTWPFI"/>
<evidence type="ECO:0000256" key="5">
    <source>
        <dbReference type="ARBA" id="ARBA00022989"/>
    </source>
</evidence>
<feature type="transmembrane region" description="Helical" evidence="8">
    <location>
        <begin position="414"/>
        <end position="433"/>
    </location>
</feature>
<feature type="transmembrane region" description="Helical" evidence="8">
    <location>
        <begin position="553"/>
        <end position="572"/>
    </location>
</feature>
<dbReference type="RefSeq" id="XP_001642949.1">
    <property type="nucleotide sequence ID" value="XM_001642899.1"/>
</dbReference>
<dbReference type="GO" id="GO:0005886">
    <property type="term" value="C:plasma membrane"/>
    <property type="evidence" value="ECO:0007669"/>
    <property type="project" value="TreeGrafter"/>
</dbReference>
<keyword evidence="6" id="KW-0406">Ion transport</keyword>
<proteinExistence type="inferred from homology"/>
<keyword evidence="10" id="KW-1185">Reference proteome</keyword>
<feature type="transmembrane region" description="Helical" evidence="8">
    <location>
        <begin position="439"/>
        <end position="457"/>
    </location>
</feature>
<sequence>MITDKDENIKQNETIHSEEFSSNITVSSITTNSLNGEKEPHLEESAGVYNSEVYAKYYSSPTRRSIVFLCLFFICYAYGLDNKLRSPYQTLATSSYKQHSLLSTVNAIKSVISAAGQIWFARASDLFGRGTILIVAVMFYVVGTIVESQAVDVSKFAAGACLFQLGYDGVVMMVQILVSDFSNLNWRVTAVAFPVLPNVINTWVSGDIASAVDENWKWGIGMWAFIFPLSCIPFGILLLHMKYLARKNNDTLKSSFDKPEDITWKQYLTEIFLWKLDFIGLLLAVAFFGLVLVPFTLAGGLNKKWKTARIIVPEVLGWVVAFPAFLTWEIKFAKYPLTPWKTVKDRGVFSALIIAIFLQTAFYMQKTYMYTILLVAVNQTKKSATRINSLFTFVTALSGTLLGLVIVKVRRTKEFIFFGIAVWFLSFGLLERYTGGTNAYAGIIAALCLLGFGNGFIKYPTKASMQASALTHEMMAIITSLFMAISTIGTSVGSSVAGAIWTNVLPDKIEKGLNNSTLANFAYNSPTKFILQYNWESPERQIVVNAYKHVEKILIIVGLCFLVPLLGGAFLLRNQRLEDAVALDKVEPKNEKKEMEV</sequence>
<gene>
    <name evidence="9" type="ORF">Kpol_416p6</name>
</gene>
<dbReference type="Gene3D" id="1.20.1250.20">
    <property type="entry name" value="MFS general substrate transporter like domains"/>
    <property type="match status" value="2"/>
</dbReference>
<evidence type="ECO:0000313" key="10">
    <source>
        <dbReference type="Proteomes" id="UP000000267"/>
    </source>
</evidence>
<comment type="subcellular location">
    <subcellularLocation>
        <location evidence="1">Endomembrane system</location>
        <topology evidence="1">Multi-pass membrane protein</topology>
    </subcellularLocation>
</comment>
<feature type="transmembrane region" description="Helical" evidence="8">
    <location>
        <begin position="310"/>
        <end position="328"/>
    </location>
</feature>
<protein>
    <recommendedName>
        <fullName evidence="11">Major facilitator superfamily (MFS) profile domain-containing protein</fullName>
    </recommendedName>
</protein>
<dbReference type="EMBL" id="DS480482">
    <property type="protein sequence ID" value="EDO15091.1"/>
    <property type="molecule type" value="Genomic_DNA"/>
</dbReference>
<keyword evidence="7 8" id="KW-0472">Membrane</keyword>
<dbReference type="GO" id="GO:0005768">
    <property type="term" value="C:endosome"/>
    <property type="evidence" value="ECO:0007669"/>
    <property type="project" value="TreeGrafter"/>
</dbReference>
<dbReference type="OrthoDB" id="2241241at2759"/>
<dbReference type="AlphaFoldDB" id="A7TRL8"/>
<evidence type="ECO:0000256" key="1">
    <source>
        <dbReference type="ARBA" id="ARBA00004127"/>
    </source>
</evidence>
<dbReference type="PhylomeDB" id="A7TRL8"/>
<dbReference type="PANTHER" id="PTHR23501:SF92">
    <property type="entry name" value="GLUTATHIONE EXCHANGER 1-RELATED"/>
    <property type="match status" value="1"/>
</dbReference>
<evidence type="ECO:0000256" key="4">
    <source>
        <dbReference type="ARBA" id="ARBA00022692"/>
    </source>
</evidence>
<feature type="transmembrane region" description="Helical" evidence="8">
    <location>
        <begin position="385"/>
        <end position="407"/>
    </location>
</feature>
<feature type="transmembrane region" description="Helical" evidence="8">
    <location>
        <begin position="62"/>
        <end position="80"/>
    </location>
</feature>
<dbReference type="FunFam" id="1.20.1250.20:FF:000197">
    <property type="entry name" value="Siderophore iron transporter 1"/>
    <property type="match status" value="1"/>
</dbReference>
<reference evidence="9 10" key="1">
    <citation type="journal article" date="2007" name="Proc. Natl. Acad. Sci. U.S.A.">
        <title>Independent sorting-out of thousands of duplicated gene pairs in two yeast species descended from a whole-genome duplication.</title>
        <authorList>
            <person name="Scannell D.R."/>
            <person name="Frank A.C."/>
            <person name="Conant G.C."/>
            <person name="Byrne K.P."/>
            <person name="Woolfit M."/>
            <person name="Wolfe K.H."/>
        </authorList>
    </citation>
    <scope>NUCLEOTIDE SEQUENCE [LARGE SCALE GENOMIC DNA]</scope>
    <source>
        <strain evidence="10">ATCC 22028 / DSM 70294 / BCRC 21397 / CBS 2163 / NBRC 10782 / NRRL Y-8283 / UCD 57-17</strain>
    </source>
</reference>
<evidence type="ECO:0000256" key="2">
    <source>
        <dbReference type="ARBA" id="ARBA00008335"/>
    </source>
</evidence>
<dbReference type="eggNOG" id="KOG0254">
    <property type="taxonomic scope" value="Eukaryota"/>
</dbReference>
<comment type="similarity">
    <text evidence="2">Belongs to the major facilitator superfamily.</text>
</comment>
<dbReference type="InParanoid" id="A7TRL8"/>
<dbReference type="InterPro" id="IPR036259">
    <property type="entry name" value="MFS_trans_sf"/>
</dbReference>
<name>A7TRL8_VANPO</name>
<feature type="transmembrane region" description="Helical" evidence="8">
    <location>
        <begin position="220"/>
        <end position="239"/>
    </location>
</feature>
<keyword evidence="5 8" id="KW-1133">Transmembrane helix</keyword>
<dbReference type="GO" id="GO:0005774">
    <property type="term" value="C:vacuolar membrane"/>
    <property type="evidence" value="ECO:0007669"/>
    <property type="project" value="TreeGrafter"/>
</dbReference>
<evidence type="ECO:0000256" key="7">
    <source>
        <dbReference type="ARBA" id="ARBA00023136"/>
    </source>
</evidence>
<dbReference type="HOGENOM" id="CLU_012970_2_1_1"/>
<dbReference type="KEGG" id="vpo:Kpol_416p6"/>